<organism evidence="1 2">
    <name type="scientific">Parelaphostrongylus tenuis</name>
    <name type="common">Meningeal worm</name>
    <dbReference type="NCBI Taxonomy" id="148309"/>
    <lineage>
        <taxon>Eukaryota</taxon>
        <taxon>Metazoa</taxon>
        <taxon>Ecdysozoa</taxon>
        <taxon>Nematoda</taxon>
        <taxon>Chromadorea</taxon>
        <taxon>Rhabditida</taxon>
        <taxon>Rhabditina</taxon>
        <taxon>Rhabditomorpha</taxon>
        <taxon>Strongyloidea</taxon>
        <taxon>Metastrongylidae</taxon>
        <taxon>Parelaphostrongylus</taxon>
    </lineage>
</organism>
<sequence length="72" mass="8142">MQRLEDLSWANTFWFSVENRADNTNLKDQLQSGPPREVDQEVVIEAAEKDSTLTIEEPTDDFGCVHATTTTV</sequence>
<protein>
    <submittedName>
        <fullName evidence="1">Uncharacterized protein</fullName>
    </submittedName>
</protein>
<dbReference type="Proteomes" id="UP001196413">
    <property type="component" value="Unassembled WGS sequence"/>
</dbReference>
<evidence type="ECO:0000313" key="2">
    <source>
        <dbReference type="Proteomes" id="UP001196413"/>
    </source>
</evidence>
<name>A0AAD5RE68_PARTN</name>
<accession>A0AAD5RE68</accession>
<dbReference type="EMBL" id="JAHQIW010007461">
    <property type="protein sequence ID" value="KAJ1374476.1"/>
    <property type="molecule type" value="Genomic_DNA"/>
</dbReference>
<proteinExistence type="predicted"/>
<evidence type="ECO:0000313" key="1">
    <source>
        <dbReference type="EMBL" id="KAJ1374476.1"/>
    </source>
</evidence>
<dbReference type="AlphaFoldDB" id="A0AAD5RE68"/>
<reference evidence="1" key="1">
    <citation type="submission" date="2021-06" db="EMBL/GenBank/DDBJ databases">
        <title>Parelaphostrongylus tenuis whole genome reference sequence.</title>
        <authorList>
            <person name="Garwood T.J."/>
            <person name="Larsen P.A."/>
            <person name="Fountain-Jones N.M."/>
            <person name="Garbe J.R."/>
            <person name="Macchietto M.G."/>
            <person name="Kania S.A."/>
            <person name="Gerhold R.W."/>
            <person name="Richards J.E."/>
            <person name="Wolf T.M."/>
        </authorList>
    </citation>
    <scope>NUCLEOTIDE SEQUENCE</scope>
    <source>
        <strain evidence="1">MNPRO001-30</strain>
        <tissue evidence="1">Meninges</tissue>
    </source>
</reference>
<comment type="caution">
    <text evidence="1">The sequence shown here is derived from an EMBL/GenBank/DDBJ whole genome shotgun (WGS) entry which is preliminary data.</text>
</comment>
<keyword evidence="2" id="KW-1185">Reference proteome</keyword>
<gene>
    <name evidence="1" type="ORF">KIN20_037167</name>
</gene>